<gene>
    <name evidence="4" type="ORF">PMACD_LOCUS10963</name>
</gene>
<name>A0A821UYM4_9NEOP</name>
<feature type="compositionally biased region" description="Low complexity" evidence="1">
    <location>
        <begin position="513"/>
        <end position="530"/>
    </location>
</feature>
<evidence type="ECO:0000256" key="3">
    <source>
        <dbReference type="SAM" id="SignalP"/>
    </source>
</evidence>
<sequence length="577" mass="65055">MQYFIIFFMFLKVTVCAHVGSSLFHNQLTKISKFDCWNERDLAKLRARKVFEEMIPPNVVPAKITQKYTKNILRYFRRAFNLVNKAADTQTSFILKEALADSIGAHMRSEILPAARFAYYAGFLPYRRVRDLHNYYDNIKLFLNTQGLGWRKPNKVPVWSNLTVEKIQIGSGQIFDPCVLLVSKRDTNSCIHVPPPKMDDHCEPTAVALPVKTNSLLSLTSPKSENAVLKYYTAASRCLLKRSPKGCRHADFVSYNNEIWHWVKRDVAPHLMDEKLYAAYGGILRVAAAAQSYGKGISRRNLFTFQEAGVSKWQPWKALKNSYVYINADWTPYCCVVGILLIGLAVCVIQILYSYLFGDDDGCHCRGRPKSSTDSKDVEYAKVDSNIPAMLPPHKNIFYTMDRAKHASVSSKVKTSSLSSAKTQRVYDLNENKEKMMDIIMSESSDTSVESADKNDDSDNVIDVGCVGRSKSPPKIETSVDEVKICKGSARRPEYSTSATRSGITYQDQATESVWSGSERSSSDTITTDSSKSRCRRSKSSRDLAWARRVISKHSLTKTTSATTLDCHSFTTPPSRR</sequence>
<protein>
    <submittedName>
        <fullName evidence="4">Uncharacterized protein</fullName>
    </submittedName>
</protein>
<accession>A0A821UYM4</accession>
<feature type="transmembrane region" description="Helical" evidence="2">
    <location>
        <begin position="330"/>
        <end position="356"/>
    </location>
</feature>
<feature type="region of interest" description="Disordered" evidence="1">
    <location>
        <begin position="443"/>
        <end position="475"/>
    </location>
</feature>
<feature type="chain" id="PRO_5032330597" evidence="3">
    <location>
        <begin position="17"/>
        <end position="577"/>
    </location>
</feature>
<feature type="compositionally biased region" description="Polar residues" evidence="1">
    <location>
        <begin position="495"/>
        <end position="512"/>
    </location>
</feature>
<dbReference type="OrthoDB" id="6614503at2759"/>
<evidence type="ECO:0000256" key="2">
    <source>
        <dbReference type="SAM" id="Phobius"/>
    </source>
</evidence>
<keyword evidence="5" id="KW-1185">Reference proteome</keyword>
<organism evidence="4 5">
    <name type="scientific">Pieris macdunnoughi</name>
    <dbReference type="NCBI Taxonomy" id="345717"/>
    <lineage>
        <taxon>Eukaryota</taxon>
        <taxon>Metazoa</taxon>
        <taxon>Ecdysozoa</taxon>
        <taxon>Arthropoda</taxon>
        <taxon>Hexapoda</taxon>
        <taxon>Insecta</taxon>
        <taxon>Pterygota</taxon>
        <taxon>Neoptera</taxon>
        <taxon>Endopterygota</taxon>
        <taxon>Lepidoptera</taxon>
        <taxon>Glossata</taxon>
        <taxon>Ditrysia</taxon>
        <taxon>Papilionoidea</taxon>
        <taxon>Pieridae</taxon>
        <taxon>Pierinae</taxon>
        <taxon>Pieris</taxon>
    </lineage>
</organism>
<dbReference type="Proteomes" id="UP000663880">
    <property type="component" value="Unassembled WGS sequence"/>
</dbReference>
<comment type="caution">
    <text evidence="4">The sequence shown here is derived from an EMBL/GenBank/DDBJ whole genome shotgun (WGS) entry which is preliminary data.</text>
</comment>
<evidence type="ECO:0000313" key="5">
    <source>
        <dbReference type="Proteomes" id="UP000663880"/>
    </source>
</evidence>
<dbReference type="AlphaFoldDB" id="A0A821UYM4"/>
<keyword evidence="2" id="KW-1133">Transmembrane helix</keyword>
<keyword evidence="2" id="KW-0472">Membrane</keyword>
<proteinExistence type="predicted"/>
<evidence type="ECO:0000256" key="1">
    <source>
        <dbReference type="SAM" id="MobiDB-lite"/>
    </source>
</evidence>
<feature type="signal peptide" evidence="3">
    <location>
        <begin position="1"/>
        <end position="16"/>
    </location>
</feature>
<reference evidence="4" key="1">
    <citation type="submission" date="2021-02" db="EMBL/GenBank/DDBJ databases">
        <authorList>
            <person name="Steward A R."/>
        </authorList>
    </citation>
    <scope>NUCLEOTIDE SEQUENCE</scope>
</reference>
<dbReference type="EMBL" id="CAJOBZ010000034">
    <property type="protein sequence ID" value="CAF4897087.1"/>
    <property type="molecule type" value="Genomic_DNA"/>
</dbReference>
<evidence type="ECO:0000313" key="4">
    <source>
        <dbReference type="EMBL" id="CAF4897087.1"/>
    </source>
</evidence>
<keyword evidence="3" id="KW-0732">Signal</keyword>
<keyword evidence="2" id="KW-0812">Transmembrane</keyword>
<feature type="region of interest" description="Disordered" evidence="1">
    <location>
        <begin position="489"/>
        <end position="541"/>
    </location>
</feature>